<evidence type="ECO:0000313" key="2">
    <source>
        <dbReference type="EMBL" id="QQR34622.1"/>
    </source>
</evidence>
<keyword evidence="1" id="KW-0472">Membrane</keyword>
<accession>A0ABX7BSY1</accession>
<keyword evidence="1" id="KW-1133">Transmembrane helix</keyword>
<keyword evidence="1" id="KW-0812">Transmembrane</keyword>
<evidence type="ECO:0008006" key="4">
    <source>
        <dbReference type="Google" id="ProtNLM"/>
    </source>
</evidence>
<dbReference type="Proteomes" id="UP000595460">
    <property type="component" value="Chromosome"/>
</dbReference>
<sequence>MLWTLQNAALVVFMGLALAVTIVGMYTVIFPPQEGAHVAIAFRVLDVLLIAILVSVTVAWFSSANAQMLGRGIQHLLSIHRAALTSFIVSGTATVAILIYVAVAAMSSAEVEHGLYLLAAIELLLKLTAVSAIIVLITLRRSAPTIIAPAPAGSEPNAPVVVESSDERGRLEFGSLAFAFGLIVIAGLVVPTDDLMRLSNMLFGGDKKIEDYLPQQPLVRVEDDMSAQIAIAVQNAPAMRELTDEMPSAEQQELYNAINAQVERVIYSVVADRIKRIGAWSLFEDICEDAEDAIIFINSNNKLVSEHIVYLASEGLVEFPYGDLTSLEMTPYGSQVIAKELGQTCAVAGTMQSPTTTIDPAFPPVASDTIDVDSSERTVDVAPIGIPLELSREGRIIKLQLPQGDYVATLVAIDRIDPMLQLYDEEGNLQDQNDDGGPGAFDSAIPFNVSPGEVLYVRALSFDARAGNARLEIALAREEMSAAQLAEQQQALALAEVVEVPLDGAVYAFTALEAGEHIIHTSVPPDGDPTADITATLLRKGRNGYEVIAEDDDSGTDTFPIVTASLAAGETYYLVLRHYSREEALPAQVRIRVYPEVGAAQMPEDTVIGTEAMP</sequence>
<name>A0ABX7BSY1_9HYPH</name>
<keyword evidence="3" id="KW-1185">Reference proteome</keyword>
<reference evidence="2 3" key="1">
    <citation type="submission" date="2021-01" db="EMBL/GenBank/DDBJ databases">
        <title>Genome seq and assembly of Devosia sp. G19.</title>
        <authorList>
            <person name="Chhetri G."/>
        </authorList>
    </citation>
    <scope>NUCLEOTIDE SEQUENCE [LARGE SCALE GENOMIC DNA]</scope>
    <source>
        <strain evidence="2 3">G19</strain>
    </source>
</reference>
<gene>
    <name evidence="2" type="ORF">JI749_09485</name>
</gene>
<dbReference type="EMBL" id="CP068047">
    <property type="protein sequence ID" value="QQR34622.1"/>
    <property type="molecule type" value="Genomic_DNA"/>
</dbReference>
<feature type="transmembrane region" description="Helical" evidence="1">
    <location>
        <begin position="7"/>
        <end position="28"/>
    </location>
</feature>
<organism evidence="2 3">
    <name type="scientific">Devosia oryziradicis</name>
    <dbReference type="NCBI Taxonomy" id="2801335"/>
    <lineage>
        <taxon>Bacteria</taxon>
        <taxon>Pseudomonadati</taxon>
        <taxon>Pseudomonadota</taxon>
        <taxon>Alphaproteobacteria</taxon>
        <taxon>Hyphomicrobiales</taxon>
        <taxon>Devosiaceae</taxon>
        <taxon>Devosia</taxon>
    </lineage>
</organism>
<feature type="transmembrane region" description="Helical" evidence="1">
    <location>
        <begin position="115"/>
        <end position="139"/>
    </location>
</feature>
<proteinExistence type="predicted"/>
<dbReference type="RefSeq" id="WP_201652631.1">
    <property type="nucleotide sequence ID" value="NZ_CP068047.1"/>
</dbReference>
<feature type="transmembrane region" description="Helical" evidence="1">
    <location>
        <begin position="173"/>
        <end position="190"/>
    </location>
</feature>
<feature type="transmembrane region" description="Helical" evidence="1">
    <location>
        <begin position="40"/>
        <end position="61"/>
    </location>
</feature>
<evidence type="ECO:0000313" key="3">
    <source>
        <dbReference type="Proteomes" id="UP000595460"/>
    </source>
</evidence>
<protein>
    <recommendedName>
        <fullName evidence="4">DUF4384 domain-containing protein</fullName>
    </recommendedName>
</protein>
<feature type="transmembrane region" description="Helical" evidence="1">
    <location>
        <begin position="82"/>
        <end position="103"/>
    </location>
</feature>
<evidence type="ECO:0000256" key="1">
    <source>
        <dbReference type="SAM" id="Phobius"/>
    </source>
</evidence>